<name>A0A5B7HQT4_PORTR</name>
<organism evidence="1 2">
    <name type="scientific">Portunus trituberculatus</name>
    <name type="common">Swimming crab</name>
    <name type="synonym">Neptunus trituberculatus</name>
    <dbReference type="NCBI Taxonomy" id="210409"/>
    <lineage>
        <taxon>Eukaryota</taxon>
        <taxon>Metazoa</taxon>
        <taxon>Ecdysozoa</taxon>
        <taxon>Arthropoda</taxon>
        <taxon>Crustacea</taxon>
        <taxon>Multicrustacea</taxon>
        <taxon>Malacostraca</taxon>
        <taxon>Eumalacostraca</taxon>
        <taxon>Eucarida</taxon>
        <taxon>Decapoda</taxon>
        <taxon>Pleocyemata</taxon>
        <taxon>Brachyura</taxon>
        <taxon>Eubrachyura</taxon>
        <taxon>Portunoidea</taxon>
        <taxon>Portunidae</taxon>
        <taxon>Portuninae</taxon>
        <taxon>Portunus</taxon>
    </lineage>
</organism>
<accession>A0A5B7HQT4</accession>
<dbReference type="AlphaFoldDB" id="A0A5B7HQT4"/>
<reference evidence="1 2" key="1">
    <citation type="submission" date="2019-05" db="EMBL/GenBank/DDBJ databases">
        <title>Another draft genome of Portunus trituberculatus and its Hox gene families provides insights of decapod evolution.</title>
        <authorList>
            <person name="Jeong J.-H."/>
            <person name="Song I."/>
            <person name="Kim S."/>
            <person name="Choi T."/>
            <person name="Kim D."/>
            <person name="Ryu S."/>
            <person name="Kim W."/>
        </authorList>
    </citation>
    <scope>NUCLEOTIDE SEQUENCE [LARGE SCALE GENOMIC DNA]</scope>
    <source>
        <tissue evidence="1">Muscle</tissue>
    </source>
</reference>
<dbReference type="EMBL" id="VSRR010034419">
    <property type="protein sequence ID" value="MPC72256.1"/>
    <property type="molecule type" value="Genomic_DNA"/>
</dbReference>
<proteinExistence type="predicted"/>
<evidence type="ECO:0000313" key="2">
    <source>
        <dbReference type="Proteomes" id="UP000324222"/>
    </source>
</evidence>
<sequence>MADRHFFRQYGGLRRVWRLGKSRPLHDVRARGREGAGPRRPLPVGDSLQGWVWPTYRAAWKDAAPASVLSGDYSEEEKHRLSRAGDTYIITTWPWLHLNTGVERHVG</sequence>
<gene>
    <name evidence="1" type="ORF">E2C01_066554</name>
</gene>
<keyword evidence="2" id="KW-1185">Reference proteome</keyword>
<dbReference type="Proteomes" id="UP000324222">
    <property type="component" value="Unassembled WGS sequence"/>
</dbReference>
<evidence type="ECO:0000313" key="1">
    <source>
        <dbReference type="EMBL" id="MPC72256.1"/>
    </source>
</evidence>
<comment type="caution">
    <text evidence="1">The sequence shown here is derived from an EMBL/GenBank/DDBJ whole genome shotgun (WGS) entry which is preliminary data.</text>
</comment>
<protein>
    <submittedName>
        <fullName evidence="1">Uncharacterized protein</fullName>
    </submittedName>
</protein>